<keyword evidence="2" id="KW-1185">Reference proteome</keyword>
<sequence>MTDAPNDQIATLLTHLARDVQRMGDAHARQSEAILGALDDLAASIMALKAIAAAQQAVTPADPARVRVWLENTLTEDPEAVERSWVLAKALLSPEV</sequence>
<dbReference type="AlphaFoldDB" id="A0A5M6IF85"/>
<dbReference type="Proteomes" id="UP000324065">
    <property type="component" value="Unassembled WGS sequence"/>
</dbReference>
<comment type="caution">
    <text evidence="1">The sequence shown here is derived from an EMBL/GenBank/DDBJ whole genome shotgun (WGS) entry which is preliminary data.</text>
</comment>
<reference evidence="1 2" key="1">
    <citation type="submission" date="2019-09" db="EMBL/GenBank/DDBJ databases">
        <title>Genome sequence of Roseospira marina, one of the more divergent members of the non-sulfur purple photosynthetic bacterial family, the Rhodospirillaceae.</title>
        <authorList>
            <person name="Meyer T."/>
            <person name="Kyndt J."/>
        </authorList>
    </citation>
    <scope>NUCLEOTIDE SEQUENCE [LARGE SCALE GENOMIC DNA]</scope>
    <source>
        <strain evidence="1 2">DSM 15113</strain>
    </source>
</reference>
<evidence type="ECO:0000313" key="1">
    <source>
        <dbReference type="EMBL" id="KAA5606792.1"/>
    </source>
</evidence>
<name>A0A5M6IF85_9PROT</name>
<gene>
    <name evidence="1" type="ORF">F1188_05540</name>
</gene>
<protein>
    <submittedName>
        <fullName evidence="1">Uncharacterized protein</fullName>
    </submittedName>
</protein>
<dbReference type="EMBL" id="VWPJ01000003">
    <property type="protein sequence ID" value="KAA5606792.1"/>
    <property type="molecule type" value="Genomic_DNA"/>
</dbReference>
<organism evidence="1 2">
    <name type="scientific">Roseospira marina</name>
    <dbReference type="NCBI Taxonomy" id="140057"/>
    <lineage>
        <taxon>Bacteria</taxon>
        <taxon>Pseudomonadati</taxon>
        <taxon>Pseudomonadota</taxon>
        <taxon>Alphaproteobacteria</taxon>
        <taxon>Rhodospirillales</taxon>
        <taxon>Rhodospirillaceae</taxon>
        <taxon>Roseospira</taxon>
    </lineage>
</organism>
<accession>A0A5M6IF85</accession>
<evidence type="ECO:0000313" key="2">
    <source>
        <dbReference type="Proteomes" id="UP000324065"/>
    </source>
</evidence>
<proteinExistence type="predicted"/>
<dbReference type="RefSeq" id="WP_150061393.1">
    <property type="nucleotide sequence ID" value="NZ_JACHII010000005.1"/>
</dbReference>